<feature type="region of interest" description="Disordered" evidence="1">
    <location>
        <begin position="1"/>
        <end position="52"/>
    </location>
</feature>
<comment type="caution">
    <text evidence="2">The sequence shown here is derived from an EMBL/GenBank/DDBJ whole genome shotgun (WGS) entry which is preliminary data.</text>
</comment>
<evidence type="ECO:0000256" key="1">
    <source>
        <dbReference type="SAM" id="MobiDB-lite"/>
    </source>
</evidence>
<protein>
    <submittedName>
        <fullName evidence="2">Uncharacterized protein</fullName>
    </submittedName>
</protein>
<proteinExistence type="predicted"/>
<dbReference type="Proteomes" id="UP000265836">
    <property type="component" value="Unassembled WGS sequence"/>
</dbReference>
<organism evidence="2 3">
    <name type="scientific">Ectopseudomonas oleovorans</name>
    <name type="common">Pseudomonas oleovorans</name>
    <dbReference type="NCBI Taxonomy" id="301"/>
    <lineage>
        <taxon>Bacteria</taxon>
        <taxon>Pseudomonadati</taxon>
        <taxon>Pseudomonadota</taxon>
        <taxon>Gammaproteobacteria</taxon>
        <taxon>Pseudomonadales</taxon>
        <taxon>Pseudomonadaceae</taxon>
        <taxon>Ectopseudomonas</taxon>
    </lineage>
</organism>
<dbReference type="EMBL" id="QXDA01000006">
    <property type="protein sequence ID" value="RIA20531.1"/>
    <property type="molecule type" value="Genomic_DNA"/>
</dbReference>
<gene>
    <name evidence="2" type="ORF">DFO61_4144</name>
</gene>
<name>A0A397MFX3_ECTOL</name>
<evidence type="ECO:0000313" key="2">
    <source>
        <dbReference type="EMBL" id="RIA20531.1"/>
    </source>
</evidence>
<dbReference type="AlphaFoldDB" id="A0A397MFX3"/>
<sequence length="52" mass="5677">MAWPTHAFATSAKESDMNHSVGCRGAAQAMRTTIGDERSVRTAHPTLEATYR</sequence>
<accession>A0A397MFX3</accession>
<evidence type="ECO:0000313" key="3">
    <source>
        <dbReference type="Proteomes" id="UP000265836"/>
    </source>
</evidence>
<reference evidence="2 3" key="1">
    <citation type="submission" date="2018-08" db="EMBL/GenBank/DDBJ databases">
        <title>Genome sequencing of rice bacterial endophytes.</title>
        <authorList>
            <person name="Venturi V."/>
        </authorList>
    </citation>
    <scope>NUCLEOTIDE SEQUENCE [LARGE SCALE GENOMIC DNA]</scope>
    <source>
        <strain evidence="2 3">E1205</strain>
    </source>
</reference>